<dbReference type="GO" id="GO:0071972">
    <property type="term" value="F:peptidoglycan L,D-transpeptidase activity"/>
    <property type="evidence" value="ECO:0007669"/>
    <property type="project" value="TreeGrafter"/>
</dbReference>
<evidence type="ECO:0000256" key="7">
    <source>
        <dbReference type="ARBA" id="ARBA00022984"/>
    </source>
</evidence>
<sequence>MHQHRQSIAIVGRSYGVRACAALAAALVAFNAPAATFALPTDESTVVGEVRIVSPTPDNSLLDIARRFDVGYEEIVSANPGVSVWLAAGRVVVPTQFILPAKPWNGIVVNIPQRRLYYFPPAAKGQPRQVITYPVSIAREGWSTPLGSTKITAKFRDPGWFVPKSIRAEHLKEEGVEMPEYFPPGPDNPMGMLAMQTGYPGIFIHATNRPWGVGLRTSHGCIHLYPEDAAQIFPMLRTGTPVRFIDEPFLIGNDRGRWVMASYEPVREYPDQRPLAERAQAILAALATMPAQALPADVDQGRVARLSRTPQPVPVALSASQPDLPRWLQALAVQPYTYPPYGVEANNAQLPPEASAPAGERP</sequence>
<feature type="active site" description="Nucleophile" evidence="9">
    <location>
        <position position="221"/>
    </location>
</feature>
<evidence type="ECO:0000256" key="1">
    <source>
        <dbReference type="ARBA" id="ARBA00004752"/>
    </source>
</evidence>
<evidence type="ECO:0000256" key="6">
    <source>
        <dbReference type="ARBA" id="ARBA00022960"/>
    </source>
</evidence>
<comment type="pathway">
    <text evidence="1 9">Cell wall biogenesis; peptidoglycan biosynthesis.</text>
</comment>
<feature type="signal peptide" evidence="10">
    <location>
        <begin position="1"/>
        <end position="34"/>
    </location>
</feature>
<keyword evidence="4" id="KW-0808">Transferase</keyword>
<dbReference type="PROSITE" id="PS52029">
    <property type="entry name" value="LD_TPASE"/>
    <property type="match status" value="1"/>
</dbReference>
<dbReference type="GO" id="GO:0016757">
    <property type="term" value="F:glycosyltransferase activity"/>
    <property type="evidence" value="ECO:0007669"/>
    <property type="project" value="UniProtKB-KW"/>
</dbReference>
<evidence type="ECO:0000256" key="3">
    <source>
        <dbReference type="ARBA" id="ARBA00022676"/>
    </source>
</evidence>
<dbReference type="InterPro" id="IPR018392">
    <property type="entry name" value="LysM"/>
</dbReference>
<dbReference type="OrthoDB" id="9787225at2"/>
<dbReference type="KEGG" id="ccah:DWG20_04245"/>
<feature type="active site" description="Proton donor/acceptor" evidence="9">
    <location>
        <position position="205"/>
    </location>
</feature>
<dbReference type="GO" id="GO:0071555">
    <property type="term" value="P:cell wall organization"/>
    <property type="evidence" value="ECO:0007669"/>
    <property type="project" value="UniProtKB-UniRule"/>
</dbReference>
<gene>
    <name evidence="12" type="ORF">DWG20_04245</name>
</gene>
<evidence type="ECO:0000256" key="2">
    <source>
        <dbReference type="ARBA" id="ARBA00005992"/>
    </source>
</evidence>
<dbReference type="InterPro" id="IPR005490">
    <property type="entry name" value="LD_TPept_cat_dom"/>
</dbReference>
<organism evidence="12 13">
    <name type="scientific">Crenobacter cavernae</name>
    <dbReference type="NCBI Taxonomy" id="2290923"/>
    <lineage>
        <taxon>Bacteria</taxon>
        <taxon>Pseudomonadati</taxon>
        <taxon>Pseudomonadota</taxon>
        <taxon>Betaproteobacteria</taxon>
        <taxon>Neisseriales</taxon>
        <taxon>Neisseriaceae</taxon>
        <taxon>Crenobacter</taxon>
    </lineage>
</organism>
<dbReference type="GO" id="GO:0008360">
    <property type="term" value="P:regulation of cell shape"/>
    <property type="evidence" value="ECO:0007669"/>
    <property type="project" value="UniProtKB-UniRule"/>
</dbReference>
<dbReference type="GO" id="GO:0005576">
    <property type="term" value="C:extracellular region"/>
    <property type="evidence" value="ECO:0007669"/>
    <property type="project" value="TreeGrafter"/>
</dbReference>
<dbReference type="CDD" id="cd16913">
    <property type="entry name" value="YkuD_like"/>
    <property type="match status" value="1"/>
</dbReference>
<dbReference type="UniPathway" id="UPA00219"/>
<protein>
    <submittedName>
        <fullName evidence="12">L,D-transpeptidase</fullName>
    </submittedName>
</protein>
<dbReference type="EMBL" id="CP031337">
    <property type="protein sequence ID" value="AXK38701.1"/>
    <property type="molecule type" value="Genomic_DNA"/>
</dbReference>
<keyword evidence="5" id="KW-0378">Hydrolase</keyword>
<dbReference type="CDD" id="cd00118">
    <property type="entry name" value="LysM"/>
    <property type="match status" value="1"/>
</dbReference>
<evidence type="ECO:0000256" key="4">
    <source>
        <dbReference type="ARBA" id="ARBA00022679"/>
    </source>
</evidence>
<evidence type="ECO:0000256" key="5">
    <source>
        <dbReference type="ARBA" id="ARBA00022801"/>
    </source>
</evidence>
<reference evidence="12 13" key="1">
    <citation type="submission" date="2018-07" db="EMBL/GenBank/DDBJ databases">
        <title>Crenobacter cavernae sp. nov., isolated from a karst cave.</title>
        <authorList>
            <person name="Zhu H."/>
        </authorList>
    </citation>
    <scope>NUCLEOTIDE SEQUENCE [LARGE SCALE GENOMIC DNA]</scope>
    <source>
        <strain evidence="12 13">K1W11S-77</strain>
    </source>
</reference>
<dbReference type="RefSeq" id="WP_115432636.1">
    <property type="nucleotide sequence ID" value="NZ_CP031337.1"/>
</dbReference>
<evidence type="ECO:0000256" key="10">
    <source>
        <dbReference type="SAM" id="SignalP"/>
    </source>
</evidence>
<keyword evidence="8 9" id="KW-0961">Cell wall biogenesis/degradation</keyword>
<dbReference type="InterPro" id="IPR038063">
    <property type="entry name" value="Transpep_catalytic_dom"/>
</dbReference>
<evidence type="ECO:0000256" key="9">
    <source>
        <dbReference type="PROSITE-ProRule" id="PRU01373"/>
    </source>
</evidence>
<proteinExistence type="inferred from homology"/>
<dbReference type="Gene3D" id="2.40.440.10">
    <property type="entry name" value="L,D-transpeptidase catalytic domain-like"/>
    <property type="match status" value="1"/>
</dbReference>
<keyword evidence="3" id="KW-0328">Glycosyltransferase</keyword>
<name>A0A345Y449_9NEIS</name>
<feature type="domain" description="L,D-TPase catalytic" evidence="11">
    <location>
        <begin position="105"/>
        <end position="245"/>
    </location>
</feature>
<dbReference type="SUPFAM" id="SSF141523">
    <property type="entry name" value="L,D-transpeptidase catalytic domain-like"/>
    <property type="match status" value="1"/>
</dbReference>
<feature type="chain" id="PRO_5016880337" evidence="10">
    <location>
        <begin position="35"/>
        <end position="362"/>
    </location>
</feature>
<keyword evidence="6 9" id="KW-0133">Cell shape</keyword>
<dbReference type="PANTHER" id="PTHR30582:SF24">
    <property type="entry name" value="L,D-TRANSPEPTIDASE ERFK_SRFK-RELATED"/>
    <property type="match status" value="1"/>
</dbReference>
<dbReference type="Proteomes" id="UP000254537">
    <property type="component" value="Chromosome"/>
</dbReference>
<evidence type="ECO:0000313" key="12">
    <source>
        <dbReference type="EMBL" id="AXK38701.1"/>
    </source>
</evidence>
<evidence type="ECO:0000259" key="11">
    <source>
        <dbReference type="PROSITE" id="PS52029"/>
    </source>
</evidence>
<dbReference type="AlphaFoldDB" id="A0A345Y449"/>
<evidence type="ECO:0000313" key="13">
    <source>
        <dbReference type="Proteomes" id="UP000254537"/>
    </source>
</evidence>
<dbReference type="InterPro" id="IPR050979">
    <property type="entry name" value="LD-transpeptidase"/>
</dbReference>
<dbReference type="PANTHER" id="PTHR30582">
    <property type="entry name" value="L,D-TRANSPEPTIDASE"/>
    <property type="match status" value="1"/>
</dbReference>
<dbReference type="Pfam" id="PF03734">
    <property type="entry name" value="YkuD"/>
    <property type="match status" value="1"/>
</dbReference>
<keyword evidence="10" id="KW-0732">Signal</keyword>
<dbReference type="GO" id="GO:0018104">
    <property type="term" value="P:peptidoglycan-protein cross-linking"/>
    <property type="evidence" value="ECO:0007669"/>
    <property type="project" value="TreeGrafter"/>
</dbReference>
<evidence type="ECO:0000256" key="8">
    <source>
        <dbReference type="ARBA" id="ARBA00023316"/>
    </source>
</evidence>
<keyword evidence="7 9" id="KW-0573">Peptidoglycan synthesis</keyword>
<comment type="similarity">
    <text evidence="2">Belongs to the YkuD family.</text>
</comment>
<accession>A0A345Y449</accession>